<evidence type="ECO:0000313" key="3">
    <source>
        <dbReference type="Proteomes" id="UP001153069"/>
    </source>
</evidence>
<evidence type="ECO:0000313" key="2">
    <source>
        <dbReference type="EMBL" id="CAB9498067.1"/>
    </source>
</evidence>
<organism evidence="2 3">
    <name type="scientific">Seminavis robusta</name>
    <dbReference type="NCBI Taxonomy" id="568900"/>
    <lineage>
        <taxon>Eukaryota</taxon>
        <taxon>Sar</taxon>
        <taxon>Stramenopiles</taxon>
        <taxon>Ochrophyta</taxon>
        <taxon>Bacillariophyta</taxon>
        <taxon>Bacillariophyceae</taxon>
        <taxon>Bacillariophycidae</taxon>
        <taxon>Naviculales</taxon>
        <taxon>Naviculaceae</taxon>
        <taxon>Seminavis</taxon>
    </lineage>
</organism>
<accession>A0A9N8D821</accession>
<reference evidence="2" key="1">
    <citation type="submission" date="2020-06" db="EMBL/GenBank/DDBJ databases">
        <authorList>
            <consortium name="Plant Systems Biology data submission"/>
        </authorList>
    </citation>
    <scope>NUCLEOTIDE SEQUENCE</scope>
    <source>
        <strain evidence="2">D6</strain>
    </source>
</reference>
<dbReference type="EMBL" id="CAICTM010000031">
    <property type="protein sequence ID" value="CAB9498067.1"/>
    <property type="molecule type" value="Genomic_DNA"/>
</dbReference>
<dbReference type="AlphaFoldDB" id="A0A9N8D821"/>
<keyword evidence="1" id="KW-0472">Membrane</keyword>
<dbReference type="Proteomes" id="UP001153069">
    <property type="component" value="Unassembled WGS sequence"/>
</dbReference>
<keyword evidence="1" id="KW-1133">Transmembrane helix</keyword>
<protein>
    <recommendedName>
        <fullName evidence="4">Transmembrane protein</fullName>
    </recommendedName>
</protein>
<keyword evidence="1" id="KW-0812">Transmembrane</keyword>
<evidence type="ECO:0000256" key="1">
    <source>
        <dbReference type="SAM" id="Phobius"/>
    </source>
</evidence>
<sequence>MAMSWHDPWVREDATGDDNDSLGIRMVRAVKLVLTARRIYFTLSCFALKESASSGVNSMCRSSTGHTSSAKRQACVFRNLDCQHFQYLLSLVLLRIVARTWARETVCSDAVVALVVVEIAMFWFVVGCFMCWRRVSLEMAVK</sequence>
<gene>
    <name evidence="2" type="ORF">SEMRO_31_G020081.1</name>
</gene>
<evidence type="ECO:0008006" key="4">
    <source>
        <dbReference type="Google" id="ProtNLM"/>
    </source>
</evidence>
<feature type="transmembrane region" description="Helical" evidence="1">
    <location>
        <begin position="110"/>
        <end position="132"/>
    </location>
</feature>
<name>A0A9N8D821_9STRA</name>
<keyword evidence="3" id="KW-1185">Reference proteome</keyword>
<comment type="caution">
    <text evidence="2">The sequence shown here is derived from an EMBL/GenBank/DDBJ whole genome shotgun (WGS) entry which is preliminary data.</text>
</comment>
<proteinExistence type="predicted"/>